<dbReference type="PANTHER" id="PTHR21310">
    <property type="entry name" value="AMINOGLYCOSIDE PHOSPHOTRANSFERASE-RELATED-RELATED"/>
    <property type="match status" value="1"/>
</dbReference>
<dbReference type="InterPro" id="IPR011009">
    <property type="entry name" value="Kinase-like_dom_sf"/>
</dbReference>
<dbReference type="Gene3D" id="3.90.1200.10">
    <property type="match status" value="1"/>
</dbReference>
<evidence type="ECO:0000313" key="2">
    <source>
        <dbReference type="EMBL" id="KJA28551.1"/>
    </source>
</evidence>
<evidence type="ECO:0000313" key="3">
    <source>
        <dbReference type="Proteomes" id="UP000054270"/>
    </source>
</evidence>
<evidence type="ECO:0000259" key="1">
    <source>
        <dbReference type="Pfam" id="PF01636"/>
    </source>
</evidence>
<dbReference type="STRING" id="945553.A0A0D2PJF3"/>
<name>A0A0D2PJF3_HYPSF</name>
<dbReference type="InterPro" id="IPR051678">
    <property type="entry name" value="AGP_Transferase"/>
</dbReference>
<dbReference type="InterPro" id="IPR002575">
    <property type="entry name" value="Aminoglycoside_PTrfase"/>
</dbReference>
<reference evidence="3" key="1">
    <citation type="submission" date="2014-04" db="EMBL/GenBank/DDBJ databases">
        <title>Evolutionary Origins and Diversification of the Mycorrhizal Mutualists.</title>
        <authorList>
            <consortium name="DOE Joint Genome Institute"/>
            <consortium name="Mycorrhizal Genomics Consortium"/>
            <person name="Kohler A."/>
            <person name="Kuo A."/>
            <person name="Nagy L.G."/>
            <person name="Floudas D."/>
            <person name="Copeland A."/>
            <person name="Barry K.W."/>
            <person name="Cichocki N."/>
            <person name="Veneault-Fourrey C."/>
            <person name="LaButti K."/>
            <person name="Lindquist E.A."/>
            <person name="Lipzen A."/>
            <person name="Lundell T."/>
            <person name="Morin E."/>
            <person name="Murat C."/>
            <person name="Riley R."/>
            <person name="Ohm R."/>
            <person name="Sun H."/>
            <person name="Tunlid A."/>
            <person name="Henrissat B."/>
            <person name="Grigoriev I.V."/>
            <person name="Hibbett D.S."/>
            <person name="Martin F."/>
        </authorList>
    </citation>
    <scope>NUCLEOTIDE SEQUENCE [LARGE SCALE GENOMIC DNA]</scope>
    <source>
        <strain evidence="3">FD-334 SS-4</strain>
    </source>
</reference>
<dbReference type="InterPro" id="IPR027417">
    <property type="entry name" value="P-loop_NTPase"/>
</dbReference>
<sequence>MGQTVLNVVITGSSGSGKRSLRGKLETYVMKRGGTIFSFRGHIVGAEGELRYEHPPIDFGVALVESSLVYRDFANTPYFGQACQMAPHASRICVVGTKRDTIRDDYCAADLRARAHPSQAAYYHGCAYLSVNCHDGSGVEALCEHIVDTVKGIAPLHKKRTISASLISVFEQLTDDILDCIAALFSLPVPKDVNQDLDDADVSRLVRSPIAKAWEERVKERVDAPWGVPTHQITPNLIAKANAPHERMAVNFVRQHTRIPVPQVRHRHLKKWMVSEFIDGNMLYTCWNAQSTFMQFRIACTVRHYLSQLRKLKGTIPGRLETHIASGPLFDCNENGPFTSRAGFQAWCEMVAVTGWCSLATAFWHSGEADKMEPQQEPVTHEPWDLVYAHGDLNLTNLLLGSDGVLWVVDWAESGFYPRWWDGVAMASFPDAPRSWHALRPFMAGRHADDMHRSFWAFFTQEVHRFR</sequence>
<feature type="domain" description="Aminoglycoside phosphotransferase" evidence="1">
    <location>
        <begin position="239"/>
        <end position="431"/>
    </location>
</feature>
<keyword evidence="3" id="KW-1185">Reference proteome</keyword>
<accession>A0A0D2PJF3</accession>
<dbReference type="AlphaFoldDB" id="A0A0D2PJF3"/>
<dbReference type="PANTHER" id="PTHR21310:SF15">
    <property type="entry name" value="AMINOGLYCOSIDE PHOSPHOTRANSFERASE DOMAIN-CONTAINING PROTEIN"/>
    <property type="match status" value="1"/>
</dbReference>
<dbReference type="OrthoDB" id="4177236at2759"/>
<dbReference type="EMBL" id="KN817521">
    <property type="protein sequence ID" value="KJA28551.1"/>
    <property type="molecule type" value="Genomic_DNA"/>
</dbReference>
<organism evidence="2 3">
    <name type="scientific">Hypholoma sublateritium (strain FD-334 SS-4)</name>
    <dbReference type="NCBI Taxonomy" id="945553"/>
    <lineage>
        <taxon>Eukaryota</taxon>
        <taxon>Fungi</taxon>
        <taxon>Dikarya</taxon>
        <taxon>Basidiomycota</taxon>
        <taxon>Agaricomycotina</taxon>
        <taxon>Agaricomycetes</taxon>
        <taxon>Agaricomycetidae</taxon>
        <taxon>Agaricales</taxon>
        <taxon>Agaricineae</taxon>
        <taxon>Strophariaceae</taxon>
        <taxon>Hypholoma</taxon>
    </lineage>
</organism>
<dbReference type="SUPFAM" id="SSF56112">
    <property type="entry name" value="Protein kinase-like (PK-like)"/>
    <property type="match status" value="1"/>
</dbReference>
<gene>
    <name evidence="2" type="ORF">HYPSUDRAFT_712637</name>
</gene>
<protein>
    <recommendedName>
        <fullName evidence="1">Aminoglycoside phosphotransferase domain-containing protein</fullName>
    </recommendedName>
</protein>
<dbReference type="Pfam" id="PF01636">
    <property type="entry name" value="APH"/>
    <property type="match status" value="1"/>
</dbReference>
<dbReference type="Proteomes" id="UP000054270">
    <property type="component" value="Unassembled WGS sequence"/>
</dbReference>
<dbReference type="SUPFAM" id="SSF52540">
    <property type="entry name" value="P-loop containing nucleoside triphosphate hydrolases"/>
    <property type="match status" value="1"/>
</dbReference>
<proteinExistence type="predicted"/>